<dbReference type="Pfam" id="PF08795">
    <property type="entry name" value="DUF1796"/>
    <property type="match status" value="1"/>
</dbReference>
<name>A0A6C0B0R9_9ZZZZ</name>
<proteinExistence type="predicted"/>
<reference evidence="1" key="1">
    <citation type="journal article" date="2020" name="Nature">
        <title>Giant virus diversity and host interactions through global metagenomics.</title>
        <authorList>
            <person name="Schulz F."/>
            <person name="Roux S."/>
            <person name="Paez-Espino D."/>
            <person name="Jungbluth S."/>
            <person name="Walsh D.A."/>
            <person name="Denef V.J."/>
            <person name="McMahon K.D."/>
            <person name="Konstantinidis K.T."/>
            <person name="Eloe-Fadrosh E.A."/>
            <person name="Kyrpides N.C."/>
            <person name="Woyke T."/>
        </authorList>
    </citation>
    <scope>NUCLEOTIDE SEQUENCE</scope>
    <source>
        <strain evidence="1">GVMAG-M-3300009182-67</strain>
    </source>
</reference>
<organism evidence="1">
    <name type="scientific">viral metagenome</name>
    <dbReference type="NCBI Taxonomy" id="1070528"/>
    <lineage>
        <taxon>unclassified sequences</taxon>
        <taxon>metagenomes</taxon>
        <taxon>organismal metagenomes</taxon>
    </lineage>
</organism>
<accession>A0A6C0B0R9</accession>
<sequence length="208" mass="24741">MEESISLGWNCDSASYGVTNGIRSTKQNGYKTCVFDEMITNYPGIVECIKNDFEGIVNLEYIELIRIPKESTYLNTNGKGDIVIYNNRYKFIFNHESPGHANLYITQNWKHGKKHYIMDNFKEFILRYTRRIQNIKEYLSSDKFIHFILTRPNTKEEDIFLLGNTIKEKYPLLKYNFVLLDYDKNIFYKHLLLMKFTEEDPEVKKINI</sequence>
<dbReference type="InterPro" id="IPR014903">
    <property type="entry name" value="DUF1796"/>
</dbReference>
<evidence type="ECO:0008006" key="2">
    <source>
        <dbReference type="Google" id="ProtNLM"/>
    </source>
</evidence>
<dbReference type="EMBL" id="MN739039">
    <property type="protein sequence ID" value="QHS85053.1"/>
    <property type="molecule type" value="Genomic_DNA"/>
</dbReference>
<protein>
    <recommendedName>
        <fullName evidence="2">Papain-like cysteine peptidase</fullName>
    </recommendedName>
</protein>
<evidence type="ECO:0000313" key="1">
    <source>
        <dbReference type="EMBL" id="QHS85053.1"/>
    </source>
</evidence>
<dbReference type="AlphaFoldDB" id="A0A6C0B0R9"/>